<evidence type="ECO:0000313" key="2">
    <source>
        <dbReference type="Proteomes" id="UP000032266"/>
    </source>
</evidence>
<organism evidence="1 2">
    <name type="scientific">Gynuella sunshinyii YC6258</name>
    <dbReference type="NCBI Taxonomy" id="1445510"/>
    <lineage>
        <taxon>Bacteria</taxon>
        <taxon>Pseudomonadati</taxon>
        <taxon>Pseudomonadota</taxon>
        <taxon>Gammaproteobacteria</taxon>
        <taxon>Oceanospirillales</taxon>
        <taxon>Saccharospirillaceae</taxon>
        <taxon>Gynuella</taxon>
    </lineage>
</organism>
<dbReference type="STRING" id="1445510.YC6258_01234"/>
<evidence type="ECO:0000313" key="1">
    <source>
        <dbReference type="EMBL" id="AJQ93282.1"/>
    </source>
</evidence>
<sequence>MDYNLPTPVSTILSRVIYPEYQCSADLPTTIEINGILVNRN</sequence>
<keyword evidence="2" id="KW-1185">Reference proteome</keyword>
<protein>
    <submittedName>
        <fullName evidence="1">Uncharacterized protein</fullName>
    </submittedName>
</protein>
<dbReference type="KEGG" id="gsn:YC6258_01234"/>
<dbReference type="HOGENOM" id="CLU_3270765_0_0_6"/>
<gene>
    <name evidence="1" type="ORF">YC6258_01234</name>
</gene>
<proteinExistence type="predicted"/>
<accession>A0A0C5VFH1</accession>
<dbReference type="AlphaFoldDB" id="A0A0C5VFH1"/>
<dbReference type="Proteomes" id="UP000032266">
    <property type="component" value="Chromosome"/>
</dbReference>
<name>A0A0C5VFH1_9GAMM</name>
<dbReference type="EMBL" id="CP007142">
    <property type="protein sequence ID" value="AJQ93282.1"/>
    <property type="molecule type" value="Genomic_DNA"/>
</dbReference>
<reference evidence="1 2" key="1">
    <citation type="submission" date="2014-01" db="EMBL/GenBank/DDBJ databases">
        <title>Full genme sequencing of cellulolytic bacterium Gynuella sunshinyii YC6258T gen. nov., sp. nov.</title>
        <authorList>
            <person name="Khan H."/>
            <person name="Chung E.J."/>
            <person name="Chung Y.R."/>
        </authorList>
    </citation>
    <scope>NUCLEOTIDE SEQUENCE [LARGE SCALE GENOMIC DNA]</scope>
    <source>
        <strain evidence="1 2">YC6258</strain>
    </source>
</reference>